<evidence type="ECO:0000256" key="5">
    <source>
        <dbReference type="ARBA" id="ARBA00022801"/>
    </source>
</evidence>
<dbReference type="PRINTS" id="PR00741">
    <property type="entry name" value="GLHYDRLASE29"/>
</dbReference>
<comment type="function">
    <text evidence="1">Alpha-L-fucosidase is responsible for hydrolyzing the alpha-1,6-linked fucose joined to the reducing-end N-acetylglucosamine of the carbohydrate moieties of glycoproteins.</text>
</comment>
<dbReference type="SUPFAM" id="SSF49785">
    <property type="entry name" value="Galactose-binding domain-like"/>
    <property type="match status" value="1"/>
</dbReference>
<dbReference type="SUPFAM" id="SSF51445">
    <property type="entry name" value="(Trans)glycosidases"/>
    <property type="match status" value="1"/>
</dbReference>
<dbReference type="InterPro" id="IPR008979">
    <property type="entry name" value="Galactose-bd-like_sf"/>
</dbReference>
<reference evidence="8" key="1">
    <citation type="submission" date="2019-03" db="EMBL/GenBank/DDBJ databases">
        <title>Single cell metagenomics reveals metabolic interactions within the superorganism composed of flagellate Streblomastix strix and complex community of Bacteroidetes bacteria on its surface.</title>
        <authorList>
            <person name="Treitli S.C."/>
            <person name="Kolisko M."/>
            <person name="Husnik F."/>
            <person name="Keeling P."/>
            <person name="Hampl V."/>
        </authorList>
    </citation>
    <scope>NUCLEOTIDE SEQUENCE</scope>
    <source>
        <strain evidence="8">STM</strain>
    </source>
</reference>
<dbReference type="PANTHER" id="PTHR10030">
    <property type="entry name" value="ALPHA-L-FUCOSIDASE"/>
    <property type="match status" value="1"/>
</dbReference>
<dbReference type="PROSITE" id="PS51257">
    <property type="entry name" value="PROKAR_LIPOPROTEIN"/>
    <property type="match status" value="1"/>
</dbReference>
<dbReference type="InterPro" id="IPR000421">
    <property type="entry name" value="FA58C"/>
</dbReference>
<dbReference type="InterPro" id="IPR016286">
    <property type="entry name" value="FUC_metazoa-typ"/>
</dbReference>
<evidence type="ECO:0000256" key="6">
    <source>
        <dbReference type="ARBA" id="ARBA00023295"/>
    </source>
</evidence>
<dbReference type="SMART" id="SM00812">
    <property type="entry name" value="Alpha_L_fucos"/>
    <property type="match status" value="1"/>
</dbReference>
<dbReference type="EC" id="3.2.1.51" evidence="3"/>
<gene>
    <name evidence="8" type="ORF">EZS27_008344</name>
</gene>
<evidence type="ECO:0000313" key="8">
    <source>
        <dbReference type="EMBL" id="KAA6344014.1"/>
    </source>
</evidence>
<dbReference type="GO" id="GO:0016139">
    <property type="term" value="P:glycoside catabolic process"/>
    <property type="evidence" value="ECO:0007669"/>
    <property type="project" value="TreeGrafter"/>
</dbReference>
<dbReference type="Gene3D" id="2.60.120.260">
    <property type="entry name" value="Galactose-binding domain-like"/>
    <property type="match status" value="1"/>
</dbReference>
<keyword evidence="6" id="KW-0326">Glycosidase</keyword>
<dbReference type="FunFam" id="3.20.20.80:FF:000052">
    <property type="entry name" value="Putative alpha-L-fucosidase 1"/>
    <property type="match status" value="1"/>
</dbReference>
<feature type="domain" description="F5/8 type C" evidence="7">
    <location>
        <begin position="344"/>
        <end position="484"/>
    </location>
</feature>
<dbReference type="Pfam" id="PF01120">
    <property type="entry name" value="Alpha_L_fucos"/>
    <property type="match status" value="1"/>
</dbReference>
<dbReference type="EMBL" id="SNRY01000240">
    <property type="protein sequence ID" value="KAA6344014.1"/>
    <property type="molecule type" value="Genomic_DNA"/>
</dbReference>
<dbReference type="GO" id="GO:0004560">
    <property type="term" value="F:alpha-L-fucosidase activity"/>
    <property type="evidence" value="ECO:0007669"/>
    <property type="project" value="InterPro"/>
</dbReference>
<dbReference type="Pfam" id="PF00754">
    <property type="entry name" value="F5_F8_type_C"/>
    <property type="match status" value="1"/>
</dbReference>
<dbReference type="AlphaFoldDB" id="A0A5J4SCX6"/>
<comment type="similarity">
    <text evidence="2">Belongs to the glycosyl hydrolase 29 family.</text>
</comment>
<dbReference type="InterPro" id="IPR017853">
    <property type="entry name" value="GH"/>
</dbReference>
<evidence type="ECO:0000256" key="1">
    <source>
        <dbReference type="ARBA" id="ARBA00004071"/>
    </source>
</evidence>
<evidence type="ECO:0000259" key="7">
    <source>
        <dbReference type="PROSITE" id="PS50022"/>
    </source>
</evidence>
<comment type="caution">
    <text evidence="8">The sequence shown here is derived from an EMBL/GenBank/DDBJ whole genome shotgun (WGS) entry which is preliminary data.</text>
</comment>
<keyword evidence="4" id="KW-0732">Signal</keyword>
<dbReference type="InterPro" id="IPR057739">
    <property type="entry name" value="Glyco_hydro_29_N"/>
</dbReference>
<dbReference type="GO" id="GO:0005764">
    <property type="term" value="C:lysosome"/>
    <property type="evidence" value="ECO:0007669"/>
    <property type="project" value="TreeGrafter"/>
</dbReference>
<protein>
    <recommendedName>
        <fullName evidence="3">alpha-L-fucosidase</fullName>
        <ecNumber evidence="3">3.2.1.51</ecNumber>
    </recommendedName>
</protein>
<organism evidence="8">
    <name type="scientific">termite gut metagenome</name>
    <dbReference type="NCBI Taxonomy" id="433724"/>
    <lineage>
        <taxon>unclassified sequences</taxon>
        <taxon>metagenomes</taxon>
        <taxon>organismal metagenomes</taxon>
    </lineage>
</organism>
<sequence>MMNRKLTIRLRTSICCLLFLFVFSCSDNTPPDSYGAIPSQAQLDWQKMEYYMFVHFGPNTFTDKEWGDGKEDPQVFNPTDLDCKQWVATAKAAGMGVIIITAKHHDGFCLWPSKYSTHTVKESRWRDGKGDVLKELQEACQEYGLKFGIYLSPWDRNHPSYGTPEYNQVFADMLTEVYTYYGGKEIFEQWFDGANGEGLNGKKQEYDWTLFYNTVYKFNPNVVIFSDIGPGCRWMGNERGVAGETNWSTLNITGFGVGYDAPPAKVLNTGNPDGEAWIPAETDVSIRPGWFYSSKTDAKIKSVAELMDIYYTSIGRNSNLILNVPPNSEGRISPADSTRLVEFRKAIDESFADNLAKDASIRASETRNNSSKFKVANLLNKNYDAYWATNDKTTTAQIELEFSKQQTFNRLLLQEYIPLGQRVAEFNVEYWNESTGNWTLLTQATTIGYKRILRFPSVTSTKIRINIEKSLACLVLNNIEVYKAPESII</sequence>
<dbReference type="PROSITE" id="PS50022">
    <property type="entry name" value="FA58C_3"/>
    <property type="match status" value="1"/>
</dbReference>
<name>A0A5J4SCX6_9ZZZZ</name>
<proteinExistence type="inferred from homology"/>
<evidence type="ECO:0000256" key="3">
    <source>
        <dbReference type="ARBA" id="ARBA00012662"/>
    </source>
</evidence>
<evidence type="ECO:0000256" key="2">
    <source>
        <dbReference type="ARBA" id="ARBA00007951"/>
    </source>
</evidence>
<dbReference type="Gene3D" id="3.20.20.80">
    <property type="entry name" value="Glycosidases"/>
    <property type="match status" value="1"/>
</dbReference>
<accession>A0A5J4SCX6</accession>
<dbReference type="PANTHER" id="PTHR10030:SF37">
    <property type="entry name" value="ALPHA-L-FUCOSIDASE-RELATED"/>
    <property type="match status" value="1"/>
</dbReference>
<dbReference type="GO" id="GO:0006004">
    <property type="term" value="P:fucose metabolic process"/>
    <property type="evidence" value="ECO:0007669"/>
    <property type="project" value="InterPro"/>
</dbReference>
<dbReference type="InterPro" id="IPR000933">
    <property type="entry name" value="Glyco_hydro_29"/>
</dbReference>
<keyword evidence="5" id="KW-0378">Hydrolase</keyword>
<evidence type="ECO:0000256" key="4">
    <source>
        <dbReference type="ARBA" id="ARBA00022729"/>
    </source>
</evidence>